<dbReference type="AlphaFoldDB" id="A0A2I0SL24"/>
<feature type="compositionally biased region" description="Pro residues" evidence="1">
    <location>
        <begin position="104"/>
        <end position="113"/>
    </location>
</feature>
<proteinExistence type="predicted"/>
<keyword evidence="3" id="KW-1185">Reference proteome</keyword>
<gene>
    <name evidence="2" type="ORF">CW362_23430</name>
</gene>
<dbReference type="Proteomes" id="UP000236178">
    <property type="component" value="Unassembled WGS sequence"/>
</dbReference>
<dbReference type="EMBL" id="PJOS01000047">
    <property type="protein sequence ID" value="PKT70636.1"/>
    <property type="molecule type" value="Genomic_DNA"/>
</dbReference>
<feature type="region of interest" description="Disordered" evidence="1">
    <location>
        <begin position="75"/>
        <end position="113"/>
    </location>
</feature>
<organism evidence="2 3">
    <name type="scientific">Streptomyces populi</name>
    <dbReference type="NCBI Taxonomy" id="2058924"/>
    <lineage>
        <taxon>Bacteria</taxon>
        <taxon>Bacillati</taxon>
        <taxon>Actinomycetota</taxon>
        <taxon>Actinomycetes</taxon>
        <taxon>Kitasatosporales</taxon>
        <taxon>Streptomycetaceae</taxon>
        <taxon>Streptomyces</taxon>
    </lineage>
</organism>
<evidence type="ECO:0000313" key="2">
    <source>
        <dbReference type="EMBL" id="PKT70636.1"/>
    </source>
</evidence>
<evidence type="ECO:0000313" key="3">
    <source>
        <dbReference type="Proteomes" id="UP000236178"/>
    </source>
</evidence>
<accession>A0A2I0SL24</accession>
<protein>
    <submittedName>
        <fullName evidence="2">Uncharacterized protein</fullName>
    </submittedName>
</protein>
<comment type="caution">
    <text evidence="2">The sequence shown here is derived from an EMBL/GenBank/DDBJ whole genome shotgun (WGS) entry which is preliminary data.</text>
</comment>
<dbReference type="OrthoDB" id="4350605at2"/>
<sequence>MYDPHQGGSSATPIYDALHAEWIKAFRTLPGDRHGEENLGFKAFGILGRGPNSFSSSGTYSSYSAGAQTTRQIAAQHGHTTTTTAVWQPGGRQQGTGMHHVPAALPPAPRRGL</sequence>
<dbReference type="RefSeq" id="WP_103551492.1">
    <property type="nucleotide sequence ID" value="NZ_JBHJSK010000036.1"/>
</dbReference>
<reference evidence="2 3" key="1">
    <citation type="submission" date="2017-12" db="EMBL/GenBank/DDBJ databases">
        <title>Streptomyces populusis sp. nov., a novel endophytic actinobacterium isolated from stems of Populus adenopoda Maxim.</title>
        <authorList>
            <person name="Wang Z."/>
        </authorList>
    </citation>
    <scope>NUCLEOTIDE SEQUENCE [LARGE SCALE GENOMIC DNA]</scope>
    <source>
        <strain evidence="2 3">A249</strain>
    </source>
</reference>
<evidence type="ECO:0000256" key="1">
    <source>
        <dbReference type="SAM" id="MobiDB-lite"/>
    </source>
</evidence>
<name>A0A2I0SL24_9ACTN</name>